<dbReference type="Proteomes" id="UP000308600">
    <property type="component" value="Unassembled WGS sequence"/>
</dbReference>
<evidence type="ECO:0000313" key="1">
    <source>
        <dbReference type="EMBL" id="TFK67269.1"/>
    </source>
</evidence>
<name>A0ACD3ANN8_9AGAR</name>
<dbReference type="EMBL" id="ML208380">
    <property type="protein sequence ID" value="TFK67269.1"/>
    <property type="molecule type" value="Genomic_DNA"/>
</dbReference>
<evidence type="ECO:0000313" key="2">
    <source>
        <dbReference type="Proteomes" id="UP000308600"/>
    </source>
</evidence>
<keyword evidence="2" id="KW-1185">Reference proteome</keyword>
<reference evidence="1 2" key="1">
    <citation type="journal article" date="2019" name="Nat. Ecol. Evol.">
        <title>Megaphylogeny resolves global patterns of mushroom evolution.</title>
        <authorList>
            <person name="Varga T."/>
            <person name="Krizsan K."/>
            <person name="Foldi C."/>
            <person name="Dima B."/>
            <person name="Sanchez-Garcia M."/>
            <person name="Sanchez-Ramirez S."/>
            <person name="Szollosi G.J."/>
            <person name="Szarkandi J.G."/>
            <person name="Papp V."/>
            <person name="Albert L."/>
            <person name="Andreopoulos W."/>
            <person name="Angelini C."/>
            <person name="Antonin V."/>
            <person name="Barry K.W."/>
            <person name="Bougher N.L."/>
            <person name="Buchanan P."/>
            <person name="Buyck B."/>
            <person name="Bense V."/>
            <person name="Catcheside P."/>
            <person name="Chovatia M."/>
            <person name="Cooper J."/>
            <person name="Damon W."/>
            <person name="Desjardin D."/>
            <person name="Finy P."/>
            <person name="Geml J."/>
            <person name="Haridas S."/>
            <person name="Hughes K."/>
            <person name="Justo A."/>
            <person name="Karasinski D."/>
            <person name="Kautmanova I."/>
            <person name="Kiss B."/>
            <person name="Kocsube S."/>
            <person name="Kotiranta H."/>
            <person name="LaButti K.M."/>
            <person name="Lechner B.E."/>
            <person name="Liimatainen K."/>
            <person name="Lipzen A."/>
            <person name="Lukacs Z."/>
            <person name="Mihaltcheva S."/>
            <person name="Morgado L.N."/>
            <person name="Niskanen T."/>
            <person name="Noordeloos M.E."/>
            <person name="Ohm R.A."/>
            <person name="Ortiz-Santana B."/>
            <person name="Ovrebo C."/>
            <person name="Racz N."/>
            <person name="Riley R."/>
            <person name="Savchenko A."/>
            <person name="Shiryaev A."/>
            <person name="Soop K."/>
            <person name="Spirin V."/>
            <person name="Szebenyi C."/>
            <person name="Tomsovsky M."/>
            <person name="Tulloss R.E."/>
            <person name="Uehling J."/>
            <person name="Grigoriev I.V."/>
            <person name="Vagvolgyi C."/>
            <person name="Papp T."/>
            <person name="Martin F.M."/>
            <person name="Miettinen O."/>
            <person name="Hibbett D.S."/>
            <person name="Nagy L.G."/>
        </authorList>
    </citation>
    <scope>NUCLEOTIDE SEQUENCE [LARGE SCALE GENOMIC DNA]</scope>
    <source>
        <strain evidence="1 2">NL-1719</strain>
    </source>
</reference>
<protein>
    <submittedName>
        <fullName evidence="1">Uncharacterized protein</fullName>
    </submittedName>
</protein>
<sequence length="436" mass="48175">MNSGPGRIGEGANSTQFIHYTAGVGDGPPGMSRQSVSAPRLTEIVPYEPLPMPQNPFTSMPPSNMTGNTRVGSIQLTSPYPNNPRQLSPPPQAIASSSRTRPPLVNALTTKQSQIPAQPQYLATTMYHAVPNALPPQLQQPPSYFGHVTPPAPLPPIMTPNVTVTNYIPMVSVAQVDAELYKLHHYYGQQIEGIKHEARRQAIHAGQIVQAELNRMQKELNQSALEKERLQHQVDALNQSQLEKAGLQRQVEWFKNANEKLQAKLQMKEAELGRMSDEWEVGRAVRMALHRQNVSLRDDVSLLMPRTKEGKPTLDLQYQSESPDATPGSPTEPSEPGQSTAPTTRKRSAESPDDAEPPQKRFRSSNLKFEWTPSLPLPPEREPQLPDLPSFNPETPIDFQILPRPQQPIETLPKALGEISPLEVARVSLPVSDPAG</sequence>
<organism evidence="1 2">
    <name type="scientific">Pluteus cervinus</name>
    <dbReference type="NCBI Taxonomy" id="181527"/>
    <lineage>
        <taxon>Eukaryota</taxon>
        <taxon>Fungi</taxon>
        <taxon>Dikarya</taxon>
        <taxon>Basidiomycota</taxon>
        <taxon>Agaricomycotina</taxon>
        <taxon>Agaricomycetes</taxon>
        <taxon>Agaricomycetidae</taxon>
        <taxon>Agaricales</taxon>
        <taxon>Pluteineae</taxon>
        <taxon>Pluteaceae</taxon>
        <taxon>Pluteus</taxon>
    </lineage>
</organism>
<accession>A0ACD3ANN8</accession>
<proteinExistence type="predicted"/>
<gene>
    <name evidence="1" type="ORF">BDN72DRAFT_843294</name>
</gene>